<evidence type="ECO:0000313" key="3">
    <source>
        <dbReference type="Proteomes" id="UP000609064"/>
    </source>
</evidence>
<accession>A0A916YF92</accession>
<feature type="transmembrane region" description="Helical" evidence="1">
    <location>
        <begin position="48"/>
        <end position="69"/>
    </location>
</feature>
<sequence length="214" mass="25153">MDDIEFKQMWASLNEKQETTLKVNQKIIENASGLRVKSLLNSMKPTKLFLIIIGILWVLFLDTVIINTFGEVSAFFTISAIIQVLLTKLSIGIYLYQIIMIQQVDISQPITVAQEKLLNLKSSTLWVARILWLQLPVWSTFYLHPALFTTENLLWLIFQAIATFSLLYLSIWLFININFKNKEKKWFKWLFDNNEWNPVIKSMELIDDLKEFKN</sequence>
<dbReference type="Proteomes" id="UP000609064">
    <property type="component" value="Unassembled WGS sequence"/>
</dbReference>
<comment type="caution">
    <text evidence="2">The sequence shown here is derived from an EMBL/GenBank/DDBJ whole genome shotgun (WGS) entry which is preliminary data.</text>
</comment>
<feature type="transmembrane region" description="Helical" evidence="1">
    <location>
        <begin position="75"/>
        <end position="96"/>
    </location>
</feature>
<evidence type="ECO:0000313" key="2">
    <source>
        <dbReference type="EMBL" id="GGD41003.1"/>
    </source>
</evidence>
<organism evidence="2 3">
    <name type="scientific">Emticicia aquatilis</name>
    <dbReference type="NCBI Taxonomy" id="1537369"/>
    <lineage>
        <taxon>Bacteria</taxon>
        <taxon>Pseudomonadati</taxon>
        <taxon>Bacteroidota</taxon>
        <taxon>Cytophagia</taxon>
        <taxon>Cytophagales</taxon>
        <taxon>Leadbetterellaceae</taxon>
        <taxon>Emticicia</taxon>
    </lineage>
</organism>
<gene>
    <name evidence="2" type="ORF">GCM10011514_01340</name>
</gene>
<dbReference type="RefSeq" id="WP_188763630.1">
    <property type="nucleotide sequence ID" value="NZ_BMKK01000001.1"/>
</dbReference>
<keyword evidence="1" id="KW-1133">Transmembrane helix</keyword>
<reference evidence="2" key="2">
    <citation type="submission" date="2020-09" db="EMBL/GenBank/DDBJ databases">
        <authorList>
            <person name="Sun Q."/>
            <person name="Zhou Y."/>
        </authorList>
    </citation>
    <scope>NUCLEOTIDE SEQUENCE</scope>
    <source>
        <strain evidence="2">CGMCC 1.15958</strain>
    </source>
</reference>
<keyword evidence="1" id="KW-0812">Transmembrane</keyword>
<keyword evidence="3" id="KW-1185">Reference proteome</keyword>
<name>A0A916YF92_9BACT</name>
<feature type="transmembrane region" description="Helical" evidence="1">
    <location>
        <begin position="126"/>
        <end position="147"/>
    </location>
</feature>
<keyword evidence="1" id="KW-0472">Membrane</keyword>
<dbReference type="EMBL" id="BMKK01000001">
    <property type="protein sequence ID" value="GGD41003.1"/>
    <property type="molecule type" value="Genomic_DNA"/>
</dbReference>
<evidence type="ECO:0000256" key="1">
    <source>
        <dbReference type="SAM" id="Phobius"/>
    </source>
</evidence>
<reference evidence="2" key="1">
    <citation type="journal article" date="2014" name="Int. J. Syst. Evol. Microbiol.">
        <title>Complete genome sequence of Corynebacterium casei LMG S-19264T (=DSM 44701T), isolated from a smear-ripened cheese.</title>
        <authorList>
            <consortium name="US DOE Joint Genome Institute (JGI-PGF)"/>
            <person name="Walter F."/>
            <person name="Albersmeier A."/>
            <person name="Kalinowski J."/>
            <person name="Ruckert C."/>
        </authorList>
    </citation>
    <scope>NUCLEOTIDE SEQUENCE</scope>
    <source>
        <strain evidence="2">CGMCC 1.15958</strain>
    </source>
</reference>
<protein>
    <submittedName>
        <fullName evidence="2">Uncharacterized protein</fullName>
    </submittedName>
</protein>
<proteinExistence type="predicted"/>
<feature type="transmembrane region" description="Helical" evidence="1">
    <location>
        <begin position="153"/>
        <end position="175"/>
    </location>
</feature>
<dbReference type="AlphaFoldDB" id="A0A916YF92"/>